<reference evidence="4" key="1">
    <citation type="submission" date="2016-06" db="UniProtKB">
        <authorList>
            <consortium name="WormBaseParasite"/>
        </authorList>
    </citation>
    <scope>IDENTIFICATION</scope>
</reference>
<reference evidence="2 3" key="2">
    <citation type="submission" date="2018-11" db="EMBL/GenBank/DDBJ databases">
        <authorList>
            <consortium name="Pathogen Informatics"/>
        </authorList>
    </citation>
    <scope>NUCLEOTIDE SEQUENCE [LARGE SCALE GENOMIC DNA]</scope>
</reference>
<organism evidence="4">
    <name type="scientific">Gongylonema pulchrum</name>
    <dbReference type="NCBI Taxonomy" id="637853"/>
    <lineage>
        <taxon>Eukaryota</taxon>
        <taxon>Metazoa</taxon>
        <taxon>Ecdysozoa</taxon>
        <taxon>Nematoda</taxon>
        <taxon>Chromadorea</taxon>
        <taxon>Rhabditida</taxon>
        <taxon>Spirurina</taxon>
        <taxon>Spiruromorpha</taxon>
        <taxon>Spiruroidea</taxon>
        <taxon>Gongylonematidae</taxon>
        <taxon>Gongylonema</taxon>
    </lineage>
</organism>
<dbReference type="AlphaFoldDB" id="A0A183EKG9"/>
<feature type="compositionally biased region" description="Basic and acidic residues" evidence="1">
    <location>
        <begin position="8"/>
        <end position="19"/>
    </location>
</feature>
<evidence type="ECO:0000256" key="1">
    <source>
        <dbReference type="SAM" id="MobiDB-lite"/>
    </source>
</evidence>
<feature type="region of interest" description="Disordered" evidence="1">
    <location>
        <begin position="46"/>
        <end position="83"/>
    </location>
</feature>
<evidence type="ECO:0000313" key="3">
    <source>
        <dbReference type="Proteomes" id="UP000271098"/>
    </source>
</evidence>
<sequence>MAAQDGKGQVDTKRPDNTSRLRRVRGIQYRRKLFCIEQLYGWRGMDTGYYGSESADEFSDPEPSEPEAQEQEKEAPTEPEKVA</sequence>
<keyword evidence="3" id="KW-1185">Reference proteome</keyword>
<evidence type="ECO:0000313" key="2">
    <source>
        <dbReference type="EMBL" id="VDN38283.1"/>
    </source>
</evidence>
<dbReference type="Proteomes" id="UP000271098">
    <property type="component" value="Unassembled WGS sequence"/>
</dbReference>
<dbReference type="WBParaSite" id="GPUH_0002148701-mRNA-1">
    <property type="protein sequence ID" value="GPUH_0002148701-mRNA-1"/>
    <property type="gene ID" value="GPUH_0002148701"/>
</dbReference>
<name>A0A183EKG9_9BILA</name>
<gene>
    <name evidence="2" type="ORF">GPUH_LOCUS21459</name>
</gene>
<accession>A0A183EKG9</accession>
<feature type="compositionally biased region" description="Basic and acidic residues" evidence="1">
    <location>
        <begin position="70"/>
        <end position="83"/>
    </location>
</feature>
<feature type="compositionally biased region" description="Acidic residues" evidence="1">
    <location>
        <begin position="54"/>
        <end position="69"/>
    </location>
</feature>
<evidence type="ECO:0000313" key="4">
    <source>
        <dbReference type="WBParaSite" id="GPUH_0002148701-mRNA-1"/>
    </source>
</evidence>
<dbReference type="EMBL" id="UYRT01092655">
    <property type="protein sequence ID" value="VDN38283.1"/>
    <property type="molecule type" value="Genomic_DNA"/>
</dbReference>
<proteinExistence type="predicted"/>
<protein>
    <submittedName>
        <fullName evidence="2 4">Uncharacterized protein</fullName>
    </submittedName>
</protein>
<feature type="region of interest" description="Disordered" evidence="1">
    <location>
        <begin position="1"/>
        <end position="23"/>
    </location>
</feature>